<sequence length="101" mass="11386">MSKRPAVERSPTRHSDSWTIDGAAIYNTVKEVGVEPHDVTQNLMSQQSCIPVWLDIEAFTQAVDVTTDYREPCTDIKGHPMSTNIKALNDIERCKTLHEES</sequence>
<name>A0AAV7Q780_PLEWA</name>
<organism evidence="1 2">
    <name type="scientific">Pleurodeles waltl</name>
    <name type="common">Iberian ribbed newt</name>
    <dbReference type="NCBI Taxonomy" id="8319"/>
    <lineage>
        <taxon>Eukaryota</taxon>
        <taxon>Metazoa</taxon>
        <taxon>Chordata</taxon>
        <taxon>Craniata</taxon>
        <taxon>Vertebrata</taxon>
        <taxon>Euteleostomi</taxon>
        <taxon>Amphibia</taxon>
        <taxon>Batrachia</taxon>
        <taxon>Caudata</taxon>
        <taxon>Salamandroidea</taxon>
        <taxon>Salamandridae</taxon>
        <taxon>Pleurodelinae</taxon>
        <taxon>Pleurodeles</taxon>
    </lineage>
</organism>
<dbReference type="Proteomes" id="UP001066276">
    <property type="component" value="Chromosome 6"/>
</dbReference>
<protein>
    <submittedName>
        <fullName evidence="1">Uncharacterized protein</fullName>
    </submittedName>
</protein>
<evidence type="ECO:0000313" key="2">
    <source>
        <dbReference type="Proteomes" id="UP001066276"/>
    </source>
</evidence>
<evidence type="ECO:0000313" key="1">
    <source>
        <dbReference type="EMBL" id="KAJ1135444.1"/>
    </source>
</evidence>
<comment type="caution">
    <text evidence="1">The sequence shown here is derived from an EMBL/GenBank/DDBJ whole genome shotgun (WGS) entry which is preliminary data.</text>
</comment>
<keyword evidence="2" id="KW-1185">Reference proteome</keyword>
<reference evidence="1" key="1">
    <citation type="journal article" date="2022" name="bioRxiv">
        <title>Sequencing and chromosome-scale assembly of the giantPleurodeles waltlgenome.</title>
        <authorList>
            <person name="Brown T."/>
            <person name="Elewa A."/>
            <person name="Iarovenko S."/>
            <person name="Subramanian E."/>
            <person name="Araus A.J."/>
            <person name="Petzold A."/>
            <person name="Susuki M."/>
            <person name="Suzuki K.-i.T."/>
            <person name="Hayashi T."/>
            <person name="Toyoda A."/>
            <person name="Oliveira C."/>
            <person name="Osipova E."/>
            <person name="Leigh N.D."/>
            <person name="Simon A."/>
            <person name="Yun M.H."/>
        </authorList>
    </citation>
    <scope>NUCLEOTIDE SEQUENCE</scope>
    <source>
        <strain evidence="1">20211129_DDA</strain>
        <tissue evidence="1">Liver</tissue>
    </source>
</reference>
<proteinExistence type="predicted"/>
<accession>A0AAV7Q780</accession>
<dbReference type="EMBL" id="JANPWB010000010">
    <property type="protein sequence ID" value="KAJ1135444.1"/>
    <property type="molecule type" value="Genomic_DNA"/>
</dbReference>
<dbReference type="AlphaFoldDB" id="A0AAV7Q780"/>
<gene>
    <name evidence="1" type="ORF">NDU88_001884</name>
</gene>